<feature type="domain" description="Xylose isomerase-like TIM barrel" evidence="3">
    <location>
        <begin position="124"/>
        <end position="372"/>
    </location>
</feature>
<keyword evidence="1" id="KW-0119">Carbohydrate metabolism</keyword>
<dbReference type="PANTHER" id="PTHR12110:SF53">
    <property type="entry name" value="BLR5974 PROTEIN"/>
    <property type="match status" value="1"/>
</dbReference>
<evidence type="ECO:0000313" key="4">
    <source>
        <dbReference type="EMBL" id="OQJ62460.1"/>
    </source>
</evidence>
<dbReference type="EMBL" id="MZMQ01000001">
    <property type="protein sequence ID" value="OQJ62460.1"/>
    <property type="molecule type" value="Genomic_DNA"/>
</dbReference>
<protein>
    <recommendedName>
        <fullName evidence="3">Xylose isomerase-like TIM barrel domain-containing protein</fullName>
    </recommendedName>
</protein>
<dbReference type="InterPro" id="IPR036237">
    <property type="entry name" value="Xyl_isomerase-like_sf"/>
</dbReference>
<evidence type="ECO:0000256" key="2">
    <source>
        <dbReference type="SAM" id="MobiDB-lite"/>
    </source>
</evidence>
<dbReference type="SUPFAM" id="SSF51658">
    <property type="entry name" value="Xylose isomerase-like"/>
    <property type="match status" value="1"/>
</dbReference>
<dbReference type="Proteomes" id="UP000215316">
    <property type="component" value="Unassembled WGS sequence"/>
</dbReference>
<keyword evidence="5" id="KW-1185">Reference proteome</keyword>
<evidence type="ECO:0000256" key="1">
    <source>
        <dbReference type="ARBA" id="ARBA00023277"/>
    </source>
</evidence>
<dbReference type="RefSeq" id="WP_094127018.1">
    <property type="nucleotide sequence ID" value="NZ_JBHUJP010000004.1"/>
</dbReference>
<dbReference type="AlphaFoldDB" id="A0A225C9N1"/>
<evidence type="ECO:0000259" key="3">
    <source>
        <dbReference type="Pfam" id="PF01261"/>
    </source>
</evidence>
<proteinExistence type="predicted"/>
<accession>A0A225C9N1</accession>
<name>A0A225C9N1_9MICO</name>
<dbReference type="Pfam" id="PF01261">
    <property type="entry name" value="AP_endonuc_2"/>
    <property type="match status" value="1"/>
</dbReference>
<sequence length="384" mass="40287">MRTNWSTRVTAGEYTLASSDMPSETIRGRCGMGPPPPARAAGAALPPGPPHHMDPRAAAGGPAVTAPLNRSCRNAATPGPPYRGGTVDRPAAAEGRPPMRFGVSSYTFAPALEAGTLTVPDVVDLVADSDAAHLEISIAGLGSELVDDPELVAAIRARADARGVVLANYAVGADLRGPDLDGEVARLHEHLRVAHELGIPLLRHDVFAWGWREADDAEFERALATIVPVCRALADHAATLGIATTVENHGMSMNASDRILRLVEAVDRPAFRVTLDVGNSLCVDEDPLDAVPRLLPHAAVVHLKDFDVRDVPPDDTWMTTLGGRGIRGAVVGSGDLPLRELLGLVAASGFDGPVSIEFEGLEDPMTGFTQGLAAAQRLAAEAVR</sequence>
<gene>
    <name evidence="4" type="ORF">B5P24_05305</name>
</gene>
<dbReference type="InterPro" id="IPR050312">
    <property type="entry name" value="IolE/XylAMocC-like"/>
</dbReference>
<reference evidence="4" key="1">
    <citation type="submission" date="2017-08" db="EMBL/GenBank/DDBJ databases">
        <title>Genomes of multiple Clavibacter strains from different subspecies.</title>
        <authorList>
            <person name="Yuan X.-K."/>
            <person name="Li X.-S."/>
            <person name="Nie J."/>
            <person name="De Boer S.H."/>
        </authorList>
    </citation>
    <scope>NUCLEOTIDE SEQUENCE [LARGE SCALE GENOMIC DNA]</scope>
    <source>
        <strain evidence="4">ATCC 33566</strain>
    </source>
</reference>
<dbReference type="OrthoDB" id="256906at2"/>
<evidence type="ECO:0000313" key="5">
    <source>
        <dbReference type="Proteomes" id="UP000215316"/>
    </source>
</evidence>
<dbReference type="InterPro" id="IPR013022">
    <property type="entry name" value="Xyl_isomerase-like_TIM-brl"/>
</dbReference>
<organism evidence="4 5">
    <name type="scientific">Clavibacter tessellarius</name>
    <dbReference type="NCBI Taxonomy" id="31965"/>
    <lineage>
        <taxon>Bacteria</taxon>
        <taxon>Bacillati</taxon>
        <taxon>Actinomycetota</taxon>
        <taxon>Actinomycetes</taxon>
        <taxon>Micrococcales</taxon>
        <taxon>Microbacteriaceae</taxon>
        <taxon>Clavibacter</taxon>
    </lineage>
</organism>
<feature type="region of interest" description="Disordered" evidence="2">
    <location>
        <begin position="32"/>
        <end position="61"/>
    </location>
</feature>
<comment type="caution">
    <text evidence="4">The sequence shown here is derived from an EMBL/GenBank/DDBJ whole genome shotgun (WGS) entry which is preliminary data.</text>
</comment>
<dbReference type="PANTHER" id="PTHR12110">
    <property type="entry name" value="HYDROXYPYRUVATE ISOMERASE"/>
    <property type="match status" value="1"/>
</dbReference>
<dbReference type="Gene3D" id="3.20.20.150">
    <property type="entry name" value="Divalent-metal-dependent TIM barrel enzymes"/>
    <property type="match status" value="1"/>
</dbReference>